<sequence length="166" mass="18373">MVHSSLKPNHEAINCRSRKACGVARCSMRHHPLLHRQEVRTDRFPMKADAEPRSDTAHCHSTYRPEQVVALGVLLVKVFGPRGSVTTYAFLDNGSDTTLIDEKLLNQLGLCGYRAALSVSTVVQTAEVKSEVVLEHRYAGQEDPNAVRTPLGWVLMGPISRQGRSN</sequence>
<evidence type="ECO:0000313" key="1">
    <source>
        <dbReference type="EMBL" id="VDN39664.1"/>
    </source>
</evidence>
<dbReference type="PANTHER" id="PTHR47331">
    <property type="entry name" value="PHD-TYPE DOMAIN-CONTAINING PROTEIN"/>
    <property type="match status" value="1"/>
</dbReference>
<gene>
    <name evidence="1" type="ORF">DILT_LOCUS17972</name>
</gene>
<organism evidence="1 2">
    <name type="scientific">Dibothriocephalus latus</name>
    <name type="common">Fish tapeworm</name>
    <name type="synonym">Diphyllobothrium latum</name>
    <dbReference type="NCBI Taxonomy" id="60516"/>
    <lineage>
        <taxon>Eukaryota</taxon>
        <taxon>Metazoa</taxon>
        <taxon>Spiralia</taxon>
        <taxon>Lophotrochozoa</taxon>
        <taxon>Platyhelminthes</taxon>
        <taxon>Cestoda</taxon>
        <taxon>Eucestoda</taxon>
        <taxon>Diphyllobothriidea</taxon>
        <taxon>Diphyllobothriidae</taxon>
        <taxon>Dibothriocephalus</taxon>
    </lineage>
</organism>
<dbReference type="PANTHER" id="PTHR47331:SF1">
    <property type="entry name" value="GAG-LIKE PROTEIN"/>
    <property type="match status" value="1"/>
</dbReference>
<protein>
    <recommendedName>
        <fullName evidence="3">Peptidase aspartic putative domain-containing protein</fullName>
    </recommendedName>
</protein>
<keyword evidence="2" id="KW-1185">Reference proteome</keyword>
<proteinExistence type="predicted"/>
<reference evidence="1 2" key="1">
    <citation type="submission" date="2018-11" db="EMBL/GenBank/DDBJ databases">
        <authorList>
            <consortium name="Pathogen Informatics"/>
        </authorList>
    </citation>
    <scope>NUCLEOTIDE SEQUENCE [LARGE SCALE GENOMIC DNA]</scope>
</reference>
<accession>A0A3P7NAL1</accession>
<dbReference type="AlphaFoldDB" id="A0A3P7NAL1"/>
<dbReference type="Proteomes" id="UP000281553">
    <property type="component" value="Unassembled WGS sequence"/>
</dbReference>
<name>A0A3P7NAL1_DIBLA</name>
<dbReference type="EMBL" id="UYRU01096209">
    <property type="protein sequence ID" value="VDN39664.1"/>
    <property type="molecule type" value="Genomic_DNA"/>
</dbReference>
<feature type="non-terminal residue" evidence="1">
    <location>
        <position position="166"/>
    </location>
</feature>
<evidence type="ECO:0008006" key="3">
    <source>
        <dbReference type="Google" id="ProtNLM"/>
    </source>
</evidence>
<dbReference type="OrthoDB" id="6243624at2759"/>
<evidence type="ECO:0000313" key="2">
    <source>
        <dbReference type="Proteomes" id="UP000281553"/>
    </source>
</evidence>